<dbReference type="STRING" id="314265.R2601_06078"/>
<feature type="transmembrane region" description="Helical" evidence="1">
    <location>
        <begin position="42"/>
        <end position="60"/>
    </location>
</feature>
<keyword evidence="1" id="KW-0472">Membrane</keyword>
<keyword evidence="4" id="KW-1185">Reference proteome</keyword>
<organism evidence="3 4">
    <name type="scientific">Salipiger bermudensis (strain DSM 26914 / JCM 13377 / KCTC 12554 / HTCC2601)</name>
    <name type="common">Pelagibaca bermudensis</name>
    <dbReference type="NCBI Taxonomy" id="314265"/>
    <lineage>
        <taxon>Bacteria</taxon>
        <taxon>Pseudomonadati</taxon>
        <taxon>Pseudomonadota</taxon>
        <taxon>Alphaproteobacteria</taxon>
        <taxon>Rhodobacterales</taxon>
        <taxon>Roseobacteraceae</taxon>
        <taxon>Salipiger</taxon>
    </lineage>
</organism>
<protein>
    <recommendedName>
        <fullName evidence="2">DUF1468 domain-containing protein</fullName>
    </recommendedName>
</protein>
<sequence length="149" mass="15965">MYSKDYTDIVGGLVLICLGLVFSAYAATHYDIGTIRRMGPGMFPTILGVALAIFGAAQIVPALRRAGNKPDIRVWTPIFVLGACGVFALMLRSCGLIPAVITLTVVASLAELEIRPLRMAAISAILCLASWLIFVVAFGLNVPIARWPF</sequence>
<accession>Q0FSI5</accession>
<dbReference type="GeneID" id="92502833"/>
<dbReference type="eggNOG" id="ENOG5032TC0">
    <property type="taxonomic scope" value="Bacteria"/>
</dbReference>
<dbReference type="InterPro" id="IPR009936">
    <property type="entry name" value="DUF1468"/>
</dbReference>
<feature type="transmembrane region" description="Helical" evidence="1">
    <location>
        <begin position="119"/>
        <end position="140"/>
    </location>
</feature>
<evidence type="ECO:0000259" key="2">
    <source>
        <dbReference type="Pfam" id="PF07331"/>
    </source>
</evidence>
<dbReference type="HOGENOM" id="CLU_108885_1_0_5"/>
<dbReference type="Pfam" id="PF07331">
    <property type="entry name" value="TctB"/>
    <property type="match status" value="1"/>
</dbReference>
<keyword evidence="1" id="KW-0812">Transmembrane</keyword>
<reference evidence="3 4" key="1">
    <citation type="journal article" date="2010" name="J. Bacteriol.">
        <title>Genome sequences of Pelagibaca bermudensis HTCC2601T and Maritimibacter alkaliphilus HTCC2654T, the type strains of two marine Roseobacter genera.</title>
        <authorList>
            <person name="Thrash J.C."/>
            <person name="Cho J.C."/>
            <person name="Ferriera S."/>
            <person name="Johnson J."/>
            <person name="Vergin K.L."/>
            <person name="Giovannoni S.J."/>
        </authorList>
    </citation>
    <scope>NUCLEOTIDE SEQUENCE [LARGE SCALE GENOMIC DNA]</scope>
    <source>
        <strain evidence="4">DSM 26914 / JCM 13377 / KCTC 12554 / HTCC2601</strain>
    </source>
</reference>
<evidence type="ECO:0000313" key="3">
    <source>
        <dbReference type="EMBL" id="EAU47268.1"/>
    </source>
</evidence>
<evidence type="ECO:0000313" key="4">
    <source>
        <dbReference type="Proteomes" id="UP000006230"/>
    </source>
</evidence>
<proteinExistence type="predicted"/>
<keyword evidence="1" id="KW-1133">Transmembrane helix</keyword>
<comment type="caution">
    <text evidence="3">The sequence shown here is derived from an EMBL/GenBank/DDBJ whole genome shotgun (WGS) entry which is preliminary data.</text>
</comment>
<dbReference type="RefSeq" id="WP_007803057.1">
    <property type="nucleotide sequence ID" value="NZ_DS022277.1"/>
</dbReference>
<evidence type="ECO:0000256" key="1">
    <source>
        <dbReference type="SAM" id="Phobius"/>
    </source>
</evidence>
<dbReference type="OrthoDB" id="5186924at2"/>
<feature type="domain" description="DUF1468" evidence="2">
    <location>
        <begin position="10"/>
        <end position="143"/>
    </location>
</feature>
<gene>
    <name evidence="3" type="ORF">R2601_06078</name>
</gene>
<dbReference type="Proteomes" id="UP000006230">
    <property type="component" value="Unassembled WGS sequence"/>
</dbReference>
<dbReference type="EMBL" id="AATQ01000008">
    <property type="protein sequence ID" value="EAU47268.1"/>
    <property type="molecule type" value="Genomic_DNA"/>
</dbReference>
<name>Q0FSI5_SALBH</name>
<dbReference type="AlphaFoldDB" id="Q0FSI5"/>